<organism evidence="3 4">
    <name type="scientific">Pseudonocardia nematodicida</name>
    <dbReference type="NCBI Taxonomy" id="1206997"/>
    <lineage>
        <taxon>Bacteria</taxon>
        <taxon>Bacillati</taxon>
        <taxon>Actinomycetota</taxon>
        <taxon>Actinomycetes</taxon>
        <taxon>Pseudonocardiales</taxon>
        <taxon>Pseudonocardiaceae</taxon>
        <taxon>Pseudonocardia</taxon>
    </lineage>
</organism>
<name>A0ABV1KC97_9PSEU</name>
<proteinExistence type="predicted"/>
<dbReference type="EC" id="2.3.1.-" evidence="3"/>
<dbReference type="RefSeq" id="WP_349299173.1">
    <property type="nucleotide sequence ID" value="NZ_JBEDNQ010000006.1"/>
</dbReference>
<keyword evidence="3" id="KW-0808">Transferase</keyword>
<evidence type="ECO:0000313" key="4">
    <source>
        <dbReference type="Proteomes" id="UP001494902"/>
    </source>
</evidence>
<feature type="region of interest" description="Disordered" evidence="1">
    <location>
        <begin position="1"/>
        <end position="22"/>
    </location>
</feature>
<reference evidence="3 4" key="1">
    <citation type="submission" date="2024-03" db="EMBL/GenBank/DDBJ databases">
        <title>Draft genome sequence of Pseudonocardia nematodicida JCM 31783.</title>
        <authorList>
            <person name="Butdee W."/>
            <person name="Duangmal K."/>
        </authorList>
    </citation>
    <scope>NUCLEOTIDE SEQUENCE [LARGE SCALE GENOMIC DNA]</scope>
    <source>
        <strain evidence="3 4">JCM 31783</strain>
    </source>
</reference>
<evidence type="ECO:0000256" key="1">
    <source>
        <dbReference type="SAM" id="MobiDB-lite"/>
    </source>
</evidence>
<dbReference type="InterPro" id="IPR016181">
    <property type="entry name" value="Acyl_CoA_acyltransferase"/>
</dbReference>
<dbReference type="Proteomes" id="UP001494902">
    <property type="component" value="Unassembled WGS sequence"/>
</dbReference>
<dbReference type="GO" id="GO:0016746">
    <property type="term" value="F:acyltransferase activity"/>
    <property type="evidence" value="ECO:0007669"/>
    <property type="project" value="UniProtKB-KW"/>
</dbReference>
<dbReference type="SUPFAM" id="SSF55729">
    <property type="entry name" value="Acyl-CoA N-acyltransferases (Nat)"/>
    <property type="match status" value="1"/>
</dbReference>
<comment type="caution">
    <text evidence="3">The sequence shown here is derived from an EMBL/GenBank/DDBJ whole genome shotgun (WGS) entry which is preliminary data.</text>
</comment>
<dbReference type="Gene3D" id="3.40.630.30">
    <property type="match status" value="1"/>
</dbReference>
<dbReference type="Pfam" id="PF00583">
    <property type="entry name" value="Acetyltransf_1"/>
    <property type="match status" value="1"/>
</dbReference>
<dbReference type="EMBL" id="JBEDNQ010000006">
    <property type="protein sequence ID" value="MEQ3552106.1"/>
    <property type="molecule type" value="Genomic_DNA"/>
</dbReference>
<evidence type="ECO:0000313" key="3">
    <source>
        <dbReference type="EMBL" id="MEQ3552106.1"/>
    </source>
</evidence>
<evidence type="ECO:0000259" key="2">
    <source>
        <dbReference type="PROSITE" id="PS51186"/>
    </source>
</evidence>
<accession>A0ABV1KC97</accession>
<sequence>MIVTTTHLEQRDRSELVPARPPSVPVSVTRVEDVAPEFGRFLYTAVGGDWHWRDRLGWTLRQWTEQLSRPGSETWVAWVRGAPAGYIELDGVAHDDGTHTEIAYFGLLPRHIGLGLGGHLLAHGIGQAWSLHERGDGLPAVTRVWVHTCTLDGPHALANYRARGLREYATTEAEEDVPAVPPGPWPGAR</sequence>
<keyword evidence="3" id="KW-0012">Acyltransferase</keyword>
<keyword evidence="4" id="KW-1185">Reference proteome</keyword>
<dbReference type="PROSITE" id="PS51186">
    <property type="entry name" value="GNAT"/>
    <property type="match status" value="1"/>
</dbReference>
<dbReference type="InterPro" id="IPR000182">
    <property type="entry name" value="GNAT_dom"/>
</dbReference>
<feature type="domain" description="N-acetyltransferase" evidence="2">
    <location>
        <begin position="29"/>
        <end position="184"/>
    </location>
</feature>
<gene>
    <name evidence="3" type="ORF">WIS52_16655</name>
</gene>
<protein>
    <submittedName>
        <fullName evidence="3">GNAT family N-acetyltransferase</fullName>
        <ecNumber evidence="3">2.3.1.-</ecNumber>
    </submittedName>
</protein>